<evidence type="ECO:0000313" key="2">
    <source>
        <dbReference type="Proteomes" id="UP001059295"/>
    </source>
</evidence>
<dbReference type="RefSeq" id="WP_019246690.1">
    <property type="nucleotide sequence ID" value="NZ_CAPH01000018.1"/>
</dbReference>
<gene>
    <name evidence="1" type="ORF">NQ491_08060</name>
</gene>
<protein>
    <submittedName>
        <fullName evidence="1">Uncharacterized protein</fullName>
    </submittedName>
</protein>
<proteinExistence type="predicted"/>
<sequence>MTEIPANCVLSKGITGCGATTLGIEQKGHTLIAMPFTGLIDNKTAQYRDTLLGIYGRGGKEYEIEQYLKSHDTVKIATTFDSLRKVADTLARYGFDAYKDAHLLVDE</sequence>
<dbReference type="GeneID" id="82891680"/>
<evidence type="ECO:0000313" key="1">
    <source>
        <dbReference type="EMBL" id="UWN56606.1"/>
    </source>
</evidence>
<dbReference type="Proteomes" id="UP001059295">
    <property type="component" value="Chromosome"/>
</dbReference>
<accession>A0ABY5UX75</accession>
<keyword evidence="2" id="KW-1185">Reference proteome</keyword>
<name>A0ABY5UX75_9BACT</name>
<dbReference type="EMBL" id="CP102294">
    <property type="protein sequence ID" value="UWN56606.1"/>
    <property type="molecule type" value="Genomic_DNA"/>
</dbReference>
<reference evidence="1" key="1">
    <citation type="journal article" date="2022" name="Cell">
        <title>Design, construction, and in vivo augmentation of a complex gut microbiome.</title>
        <authorList>
            <person name="Cheng A.G."/>
            <person name="Ho P.Y."/>
            <person name="Aranda-Diaz A."/>
            <person name="Jain S."/>
            <person name="Yu F.B."/>
            <person name="Meng X."/>
            <person name="Wang M."/>
            <person name="Iakiviak M."/>
            <person name="Nagashima K."/>
            <person name="Zhao A."/>
            <person name="Murugkar P."/>
            <person name="Patil A."/>
            <person name="Atabakhsh K."/>
            <person name="Weakley A."/>
            <person name="Yan J."/>
            <person name="Brumbaugh A.R."/>
            <person name="Higginbottom S."/>
            <person name="Dimas A."/>
            <person name="Shiver A.L."/>
            <person name="Deutschbauer A."/>
            <person name="Neff N."/>
            <person name="Sonnenburg J.L."/>
            <person name="Huang K.C."/>
            <person name="Fischbach M.A."/>
        </authorList>
    </citation>
    <scope>NUCLEOTIDE SEQUENCE</scope>
    <source>
        <strain evidence="1">AP11</strain>
    </source>
</reference>
<organism evidence="1 2">
    <name type="scientific">Alistipes ihumii AP11</name>
    <dbReference type="NCBI Taxonomy" id="1211813"/>
    <lineage>
        <taxon>Bacteria</taxon>
        <taxon>Pseudomonadati</taxon>
        <taxon>Bacteroidota</taxon>
        <taxon>Bacteroidia</taxon>
        <taxon>Bacteroidales</taxon>
        <taxon>Rikenellaceae</taxon>
        <taxon>Alistipes</taxon>
    </lineage>
</organism>